<dbReference type="OrthoDB" id="423598at2759"/>
<feature type="binding site" evidence="9">
    <location>
        <position position="83"/>
    </location>
    <ligand>
        <name>chlorophyll a</name>
        <dbReference type="ChEBI" id="CHEBI:58416"/>
        <label>1</label>
    </ligand>
</feature>
<evidence type="ECO:0000256" key="7">
    <source>
        <dbReference type="ARBA" id="ARBA00022640"/>
    </source>
</evidence>
<feature type="binding site" evidence="9">
    <location>
        <position position="189"/>
    </location>
    <ligand>
        <name>chlorophyll a</name>
        <dbReference type="ChEBI" id="CHEBI:58416"/>
        <label>1</label>
    </ligand>
</feature>
<keyword evidence="9" id="KW-0148">Chlorophyll</keyword>
<accession>D7FPU8</accession>
<comment type="function">
    <text evidence="1">The light-harvesting complex (LHC) functions as a light receptor, it captures and delivers excitation energy to photosystems with which it is closely associated. Energy is transferred from the carotenoid and chlorophyll C (or B) to chlorophyll A and the photosynthetic reaction centers where it is used to synthesize ATP and reducing power.</text>
</comment>
<keyword evidence="5" id="KW-0150">Chloroplast</keyword>
<name>D7FPU8_ECTSI</name>
<dbReference type="eggNOG" id="ENOG502S44M">
    <property type="taxonomic scope" value="Eukaryota"/>
</dbReference>
<dbReference type="GO" id="GO:0009765">
    <property type="term" value="P:photosynthesis, light harvesting"/>
    <property type="evidence" value="ECO:0007669"/>
    <property type="project" value="InterPro"/>
</dbReference>
<sequence length="216" mass="23136">MKMEIGALALTLATTTAFVAPSAFHGSQIARPQQATSATMTKMAVNDMLGADVETDGVFDPLGYGKDDASLFRRRAVELKHGRVAMLAVTGYLFAEQWHPLYDGKLSPGLKALGELPLAAWVQILGAIAVVELTVGKQDYENKAPGELGNFGQAWNPYPDNPVAFSKLQLKELKNGRLAMLAIMGEMVQEKLTGQTAIEQLTSGHLSPFGDGQGAF</sequence>
<dbReference type="InterPro" id="IPR001344">
    <property type="entry name" value="Chloro_AB-bd_pln"/>
</dbReference>
<keyword evidence="9" id="KW-0157">Chromophore</keyword>
<dbReference type="Pfam" id="PF00504">
    <property type="entry name" value="Chloroa_b-bind"/>
    <property type="match status" value="1"/>
</dbReference>
<feature type="chain" id="PRO_5003095646" evidence="10">
    <location>
        <begin position="18"/>
        <end position="216"/>
    </location>
</feature>
<comment type="similarity">
    <text evidence="3">Belongs to the fucoxanthin chlorophyll protein family.</text>
</comment>
<evidence type="ECO:0000256" key="3">
    <source>
        <dbReference type="ARBA" id="ARBA00005933"/>
    </source>
</evidence>
<evidence type="ECO:0000256" key="8">
    <source>
        <dbReference type="ARBA" id="ARBA00023243"/>
    </source>
</evidence>
<dbReference type="GO" id="GO:0016020">
    <property type="term" value="C:membrane"/>
    <property type="evidence" value="ECO:0007669"/>
    <property type="project" value="InterPro"/>
</dbReference>
<dbReference type="Proteomes" id="UP000002630">
    <property type="component" value="Linkage Group LG13"/>
</dbReference>
<feature type="binding site" evidence="9">
    <location>
        <position position="172"/>
    </location>
    <ligand>
        <name>chlorophyll a</name>
        <dbReference type="ChEBI" id="CHEBI:58416"/>
        <label>1</label>
    </ligand>
</feature>
<dbReference type="GO" id="GO:0030076">
    <property type="term" value="C:light-harvesting complex"/>
    <property type="evidence" value="ECO:0007669"/>
    <property type="project" value="UniProtKB-KW"/>
</dbReference>
<evidence type="ECO:0000256" key="10">
    <source>
        <dbReference type="SAM" id="SignalP"/>
    </source>
</evidence>
<dbReference type="GO" id="GO:0016168">
    <property type="term" value="F:chlorophyll binding"/>
    <property type="evidence" value="ECO:0007669"/>
    <property type="project" value="UniProtKB-KW"/>
</dbReference>
<comment type="subcellular location">
    <subcellularLocation>
        <location evidence="2">Plastid</location>
        <location evidence="2">Chloroplast</location>
    </subcellularLocation>
</comment>
<evidence type="ECO:0000256" key="9">
    <source>
        <dbReference type="PIRSR" id="PIRSR601344-1"/>
    </source>
</evidence>
<evidence type="ECO:0000256" key="5">
    <source>
        <dbReference type="ARBA" id="ARBA00022528"/>
    </source>
</evidence>
<feature type="signal peptide" evidence="10">
    <location>
        <begin position="1"/>
        <end position="17"/>
    </location>
</feature>
<dbReference type="PANTHER" id="PTHR21649">
    <property type="entry name" value="CHLOROPHYLL A/B BINDING PROTEIN"/>
    <property type="match status" value="1"/>
</dbReference>
<dbReference type="GO" id="GO:0009507">
    <property type="term" value="C:chloroplast"/>
    <property type="evidence" value="ECO:0007669"/>
    <property type="project" value="UniProtKB-SubCell"/>
</dbReference>
<evidence type="ECO:0000313" key="12">
    <source>
        <dbReference type="Proteomes" id="UP000002630"/>
    </source>
</evidence>
<keyword evidence="7" id="KW-0934">Plastid</keyword>
<dbReference type="InParanoid" id="D7FPU8"/>
<comment type="subunit">
    <text evidence="4">The LHC complex of chromophytic algae is composed of fucoxanthin, chlorophyll A and C bound non-covalently by fucoxanthin chlorophyll proteins (FCPs). The ratio of pigments in this LHC is; fucoxanthin: chlorophyll C: chlorophyll A; (0.6-1): (0.1-0.3): (1).</text>
</comment>
<reference evidence="11 12" key="1">
    <citation type="journal article" date="2010" name="Nature">
        <title>The Ectocarpus genome and the independent evolution of multicellularity in brown algae.</title>
        <authorList>
            <person name="Cock J.M."/>
            <person name="Sterck L."/>
            <person name="Rouze P."/>
            <person name="Scornet D."/>
            <person name="Allen A.E."/>
            <person name="Amoutzias G."/>
            <person name="Anthouard V."/>
            <person name="Artiguenave F."/>
            <person name="Aury J.M."/>
            <person name="Badger J.H."/>
            <person name="Beszteri B."/>
            <person name="Billiau K."/>
            <person name="Bonnet E."/>
            <person name="Bothwell J.H."/>
            <person name="Bowler C."/>
            <person name="Boyen C."/>
            <person name="Brownlee C."/>
            <person name="Carrano C.J."/>
            <person name="Charrier B."/>
            <person name="Cho G.Y."/>
            <person name="Coelho S.M."/>
            <person name="Collen J."/>
            <person name="Corre E."/>
            <person name="Da Silva C."/>
            <person name="Delage L."/>
            <person name="Delaroque N."/>
            <person name="Dittami S.M."/>
            <person name="Doulbeau S."/>
            <person name="Elias M."/>
            <person name="Farnham G."/>
            <person name="Gachon C.M."/>
            <person name="Gschloessl B."/>
            <person name="Heesch S."/>
            <person name="Jabbari K."/>
            <person name="Jubin C."/>
            <person name="Kawai H."/>
            <person name="Kimura K."/>
            <person name="Kloareg B."/>
            <person name="Kupper F.C."/>
            <person name="Lang D."/>
            <person name="Le Bail A."/>
            <person name="Leblanc C."/>
            <person name="Lerouge P."/>
            <person name="Lohr M."/>
            <person name="Lopez P.J."/>
            <person name="Martens C."/>
            <person name="Maumus F."/>
            <person name="Michel G."/>
            <person name="Miranda-Saavedra D."/>
            <person name="Morales J."/>
            <person name="Moreau H."/>
            <person name="Motomura T."/>
            <person name="Nagasato C."/>
            <person name="Napoli C.A."/>
            <person name="Nelson D.R."/>
            <person name="Nyvall-Collen P."/>
            <person name="Peters A.F."/>
            <person name="Pommier C."/>
            <person name="Potin P."/>
            <person name="Poulain J."/>
            <person name="Quesneville H."/>
            <person name="Read B."/>
            <person name="Rensing S.A."/>
            <person name="Ritter A."/>
            <person name="Rousvoal S."/>
            <person name="Samanta M."/>
            <person name="Samson G."/>
            <person name="Schroeder D.C."/>
            <person name="Segurens B."/>
            <person name="Strittmatter M."/>
            <person name="Tonon T."/>
            <person name="Tregear J.W."/>
            <person name="Valentin K."/>
            <person name="von Dassow P."/>
            <person name="Yamagishi T."/>
            <person name="Van de Peer Y."/>
            <person name="Wincker P."/>
        </authorList>
    </citation>
    <scope>NUCLEOTIDE SEQUENCE [LARGE SCALE GENOMIC DNA]</scope>
    <source>
        <strain evidence="12">Ec32 / CCAP1310/4</strain>
    </source>
</reference>
<feature type="binding site" evidence="9">
    <location>
        <position position="81"/>
    </location>
    <ligand>
        <name>chlorophyll a</name>
        <dbReference type="ChEBI" id="CHEBI:58416"/>
        <label>1</label>
    </ligand>
</feature>
<keyword evidence="8" id="KW-0437">Light-harvesting polypeptide</keyword>
<feature type="binding site" evidence="9">
    <location>
        <position position="177"/>
    </location>
    <ligand>
        <name>chlorophyll a</name>
        <dbReference type="ChEBI" id="CHEBI:58416"/>
        <label>1</label>
    </ligand>
</feature>
<keyword evidence="10" id="KW-0732">Signal</keyword>
<dbReference type="OMA" id="WHPLYDG"/>
<evidence type="ECO:0000313" key="11">
    <source>
        <dbReference type="EMBL" id="CBJ30555.1"/>
    </source>
</evidence>
<evidence type="ECO:0000256" key="4">
    <source>
        <dbReference type="ARBA" id="ARBA00011623"/>
    </source>
</evidence>
<dbReference type="STRING" id="2880.D7FPU8"/>
<evidence type="ECO:0000256" key="6">
    <source>
        <dbReference type="ARBA" id="ARBA00022531"/>
    </source>
</evidence>
<dbReference type="SUPFAM" id="SSF103511">
    <property type="entry name" value="Chlorophyll a-b binding protein"/>
    <property type="match status" value="1"/>
</dbReference>
<protein>
    <submittedName>
        <fullName evidence="11">Light harvesting complex protein</fullName>
    </submittedName>
</protein>
<evidence type="ECO:0000256" key="1">
    <source>
        <dbReference type="ARBA" id="ARBA00004022"/>
    </source>
</evidence>
<feature type="binding site" evidence="9">
    <location>
        <position position="113"/>
    </location>
    <ligand>
        <name>chlorophyll a</name>
        <dbReference type="ChEBI" id="CHEBI:58416"/>
        <label>1</label>
    </ligand>
</feature>
<organism evidence="11 12">
    <name type="scientific">Ectocarpus siliculosus</name>
    <name type="common">Brown alga</name>
    <name type="synonym">Conferva siliculosa</name>
    <dbReference type="NCBI Taxonomy" id="2880"/>
    <lineage>
        <taxon>Eukaryota</taxon>
        <taxon>Sar</taxon>
        <taxon>Stramenopiles</taxon>
        <taxon>Ochrophyta</taxon>
        <taxon>PX clade</taxon>
        <taxon>Phaeophyceae</taxon>
        <taxon>Ectocarpales</taxon>
        <taxon>Ectocarpaceae</taxon>
        <taxon>Ectocarpus</taxon>
    </lineage>
</organism>
<dbReference type="EMBL" id="FN649738">
    <property type="protein sequence ID" value="CBJ30555.1"/>
    <property type="molecule type" value="Genomic_DNA"/>
</dbReference>
<proteinExistence type="inferred from homology"/>
<gene>
    <name evidence="11" type="primary">LHCP29</name>
    <name evidence="11" type="ORF">Esi_0199_0055</name>
</gene>
<keyword evidence="6" id="KW-0602">Photosynthesis</keyword>
<dbReference type="InterPro" id="IPR022796">
    <property type="entry name" value="Chloroa_b-bind"/>
</dbReference>
<feature type="binding site" evidence="9">
    <location>
        <position position="171"/>
    </location>
    <ligand>
        <name>chlorophyll a</name>
        <dbReference type="ChEBI" id="CHEBI:58416"/>
        <label>1</label>
    </ligand>
</feature>
<keyword evidence="12" id="KW-1185">Reference proteome</keyword>
<dbReference type="AlphaFoldDB" id="D7FPU8"/>
<dbReference type="Gene3D" id="1.10.3460.10">
    <property type="entry name" value="Chlorophyll a/b binding protein domain"/>
    <property type="match status" value="1"/>
</dbReference>
<feature type="binding site" evidence="9">
    <location>
        <position position="78"/>
    </location>
    <ligand>
        <name>chlorophyll a</name>
        <dbReference type="ChEBI" id="CHEBI:58416"/>
        <label>1</label>
    </ligand>
</feature>
<dbReference type="EMBL" id="FN648374">
    <property type="protein sequence ID" value="CBJ30555.1"/>
    <property type="molecule type" value="Genomic_DNA"/>
</dbReference>
<evidence type="ECO:0000256" key="2">
    <source>
        <dbReference type="ARBA" id="ARBA00004229"/>
    </source>
</evidence>
<feature type="binding site" evidence="9">
    <location>
        <position position="175"/>
    </location>
    <ligand>
        <name>chlorophyll a</name>
        <dbReference type="ChEBI" id="CHEBI:58416"/>
        <label>1</label>
    </ligand>
</feature>